<protein>
    <submittedName>
        <fullName evidence="1">Uncharacterized protein</fullName>
    </submittedName>
</protein>
<sequence length="188" mass="20587">MAVLPTGYSTRTARGHIIISKVLKRPIRDHAIAIAVAVARVLYRAVREYAMTPKFLAVMRPPEVYFAGSMQYFWISERCVGVDPRRVHIPQSSQIGADALDASGRPHAFIYLTPALPAGLVEPEPMLTGSRRLLVWFMAPTPHGMLAITQVVHAIYFVASTAGYCTSPGPDGGQDEGLVSQNLQQFPK</sequence>
<dbReference type="Proteomes" id="UP000799539">
    <property type="component" value="Unassembled WGS sequence"/>
</dbReference>
<dbReference type="AlphaFoldDB" id="A0A6A6FR96"/>
<proteinExistence type="predicted"/>
<evidence type="ECO:0000313" key="1">
    <source>
        <dbReference type="EMBL" id="KAF2215899.1"/>
    </source>
</evidence>
<evidence type="ECO:0000313" key="2">
    <source>
        <dbReference type="Proteomes" id="UP000799539"/>
    </source>
</evidence>
<gene>
    <name evidence="1" type="ORF">CERZMDRAFT_94286</name>
</gene>
<keyword evidence="2" id="KW-1185">Reference proteome</keyword>
<reference evidence="1" key="1">
    <citation type="journal article" date="2020" name="Stud. Mycol.">
        <title>101 Dothideomycetes genomes: a test case for predicting lifestyles and emergence of pathogens.</title>
        <authorList>
            <person name="Haridas S."/>
            <person name="Albert R."/>
            <person name="Binder M."/>
            <person name="Bloem J."/>
            <person name="Labutti K."/>
            <person name="Salamov A."/>
            <person name="Andreopoulos B."/>
            <person name="Baker S."/>
            <person name="Barry K."/>
            <person name="Bills G."/>
            <person name="Bluhm B."/>
            <person name="Cannon C."/>
            <person name="Castanera R."/>
            <person name="Culley D."/>
            <person name="Daum C."/>
            <person name="Ezra D."/>
            <person name="Gonzalez J."/>
            <person name="Henrissat B."/>
            <person name="Kuo A."/>
            <person name="Liang C."/>
            <person name="Lipzen A."/>
            <person name="Lutzoni F."/>
            <person name="Magnuson J."/>
            <person name="Mondo S."/>
            <person name="Nolan M."/>
            <person name="Ohm R."/>
            <person name="Pangilinan J."/>
            <person name="Park H.-J."/>
            <person name="Ramirez L."/>
            <person name="Alfaro M."/>
            <person name="Sun H."/>
            <person name="Tritt A."/>
            <person name="Yoshinaga Y."/>
            <person name="Zwiers L.-H."/>
            <person name="Turgeon B."/>
            <person name="Goodwin S."/>
            <person name="Spatafora J."/>
            <person name="Crous P."/>
            <person name="Grigoriev I."/>
        </authorList>
    </citation>
    <scope>NUCLEOTIDE SEQUENCE</scope>
    <source>
        <strain evidence="1">SCOH1-5</strain>
    </source>
</reference>
<name>A0A6A6FR96_9PEZI</name>
<organism evidence="1 2">
    <name type="scientific">Cercospora zeae-maydis SCOH1-5</name>
    <dbReference type="NCBI Taxonomy" id="717836"/>
    <lineage>
        <taxon>Eukaryota</taxon>
        <taxon>Fungi</taxon>
        <taxon>Dikarya</taxon>
        <taxon>Ascomycota</taxon>
        <taxon>Pezizomycotina</taxon>
        <taxon>Dothideomycetes</taxon>
        <taxon>Dothideomycetidae</taxon>
        <taxon>Mycosphaerellales</taxon>
        <taxon>Mycosphaerellaceae</taxon>
        <taxon>Cercospora</taxon>
    </lineage>
</organism>
<accession>A0A6A6FR96</accession>
<dbReference type="EMBL" id="ML992665">
    <property type="protein sequence ID" value="KAF2215899.1"/>
    <property type="molecule type" value="Genomic_DNA"/>
</dbReference>